<evidence type="ECO:0000313" key="3">
    <source>
        <dbReference type="EMBL" id="BAA81451.1"/>
    </source>
</evidence>
<protein>
    <submittedName>
        <fullName evidence="3">Hydrolase</fullName>
    </submittedName>
</protein>
<dbReference type="Gene3D" id="3.20.20.140">
    <property type="entry name" value="Metal-dependent hydrolases"/>
    <property type="match status" value="1"/>
</dbReference>
<feature type="domain" description="Amidohydrolase-related" evidence="2">
    <location>
        <begin position="178"/>
        <end position="294"/>
    </location>
</feature>
<dbReference type="EMBL" id="BA000002">
    <property type="protein sequence ID" value="BAA81451.1"/>
    <property type="molecule type" value="Genomic_DNA"/>
</dbReference>
<dbReference type="STRING" id="272557.APE_2436"/>
<proteinExistence type="predicted"/>
<dbReference type="InterPro" id="IPR006680">
    <property type="entry name" value="Amidohydro-rel"/>
</dbReference>
<dbReference type="InterPro" id="IPR050287">
    <property type="entry name" value="MTA/SAH_deaminase"/>
</dbReference>
<dbReference type="KEGG" id="ape:APE_2436"/>
<reference evidence="3 4" key="1">
    <citation type="journal article" date="1999" name="DNA Res.">
        <title>Complete genome sequence of an aerobic hyper-thermophilic crenarchaeon, Aeropyrum pernix K1.</title>
        <authorList>
            <person name="Kawarabayasi Y."/>
            <person name="Hino Y."/>
            <person name="Horikawa H."/>
            <person name="Yamazaki S."/>
            <person name="Haikawa Y."/>
            <person name="Jin-no K."/>
            <person name="Takahashi M."/>
            <person name="Sekine M."/>
            <person name="Baba S."/>
            <person name="Ankai A."/>
            <person name="Kosugi H."/>
            <person name="Hosoyama A."/>
            <person name="Fukui S."/>
            <person name="Nagai Y."/>
            <person name="Nishijima K."/>
            <person name="Nakazawa H."/>
            <person name="Takamiya M."/>
            <person name="Masuda S."/>
            <person name="Funahashi T."/>
            <person name="Tanaka T."/>
            <person name="Kudoh Y."/>
            <person name="Yamazaki J."/>
            <person name="Kushida N."/>
            <person name="Oguchi A."/>
            <person name="Aoki K."/>
            <person name="Kubota K."/>
            <person name="Nakamura Y."/>
            <person name="Nomura N."/>
            <person name="Sako Y."/>
            <person name="Kikuchi H."/>
        </authorList>
    </citation>
    <scope>NUCLEOTIDE SEQUENCE [LARGE SCALE GENOMIC DNA]</scope>
    <source>
        <strain evidence="4">ATCC 700893 / DSM 11879 / JCM 9820 / NBRC 100138 / K1</strain>
    </source>
</reference>
<dbReference type="PIR" id="C72474">
    <property type="entry name" value="C72474"/>
</dbReference>
<accession>Q9Y949</accession>
<keyword evidence="1 3" id="KW-0378">Hydrolase</keyword>
<dbReference type="EnsemblBacteria" id="BAA81451">
    <property type="protein sequence ID" value="BAA81451"/>
    <property type="gene ID" value="APE_2436"/>
</dbReference>
<evidence type="ECO:0000259" key="2">
    <source>
        <dbReference type="Pfam" id="PF01979"/>
    </source>
</evidence>
<dbReference type="SUPFAM" id="SSF51556">
    <property type="entry name" value="Metallo-dependent hydrolases"/>
    <property type="match status" value="1"/>
</dbReference>
<keyword evidence="4" id="KW-1185">Reference proteome</keyword>
<dbReference type="PANTHER" id="PTHR43794">
    <property type="entry name" value="AMINOHYDROLASE SSNA-RELATED"/>
    <property type="match status" value="1"/>
</dbReference>
<dbReference type="GeneID" id="1445417"/>
<name>Q9Y949_AERPE</name>
<dbReference type="AlphaFoldDB" id="Q9Y949"/>
<dbReference type="Proteomes" id="UP000002518">
    <property type="component" value="Chromosome"/>
</dbReference>
<sequence length="375" mass="40549">MLSVRVDYALVGRELEAREAVCLVFDGSDGRLSSISSSSSCPESSPKFTIAVPPSVNAHIHSSDVQWPEVGNDLSLEELVAPPRGLKHLLLQQAGERACAEAAVGVYRALGRMVVRAAADFREPAAGGCLPVREILATLGGLYTRVVLMGRPGDPYGLEGCDGIGLNSPLDVDPKRMRLLKKSGMRIHAHVAETREMRLEGDLEAALDIGVDTVIHGTHLSREDLELLREHGVTLVLSPRSNMWHGVGLPPVAEAYRVGVKIAFGTDNAAWNMLDPWDEARQAMLVARLQGVKDPGLPHYILKGLLSWGYEALGMEPPALAEGADMCSVALMRLEGYEAGLFRRSFSRYYTLLKIARGDLLQPVCTISGGLLEPA</sequence>
<evidence type="ECO:0000313" key="4">
    <source>
        <dbReference type="Proteomes" id="UP000002518"/>
    </source>
</evidence>
<dbReference type="GO" id="GO:0016787">
    <property type="term" value="F:hydrolase activity"/>
    <property type="evidence" value="ECO:0007669"/>
    <property type="project" value="UniProtKB-KW"/>
</dbReference>
<organism evidence="3 4">
    <name type="scientific">Aeropyrum pernix (strain ATCC 700893 / DSM 11879 / JCM 9820 / NBRC 100138 / K1)</name>
    <dbReference type="NCBI Taxonomy" id="272557"/>
    <lineage>
        <taxon>Archaea</taxon>
        <taxon>Thermoproteota</taxon>
        <taxon>Thermoprotei</taxon>
        <taxon>Desulfurococcales</taxon>
        <taxon>Desulfurococcaceae</taxon>
        <taxon>Aeropyrum</taxon>
    </lineage>
</organism>
<dbReference type="RefSeq" id="WP_010867003.1">
    <property type="nucleotide sequence ID" value="NC_000854.2"/>
</dbReference>
<gene>
    <name evidence="3" type="ordered locus">APE_2436</name>
</gene>
<dbReference type="Pfam" id="PF01979">
    <property type="entry name" value="Amidohydro_1"/>
    <property type="match status" value="1"/>
</dbReference>
<dbReference type="eggNOG" id="arCOG00692">
    <property type="taxonomic scope" value="Archaea"/>
</dbReference>
<dbReference type="CDD" id="cd01305">
    <property type="entry name" value="archeal_chlorohydrolases"/>
    <property type="match status" value="1"/>
</dbReference>
<evidence type="ECO:0000256" key="1">
    <source>
        <dbReference type="ARBA" id="ARBA00022801"/>
    </source>
</evidence>
<dbReference type="PANTHER" id="PTHR43794:SF11">
    <property type="entry name" value="AMIDOHYDROLASE-RELATED DOMAIN-CONTAINING PROTEIN"/>
    <property type="match status" value="1"/>
</dbReference>
<dbReference type="InterPro" id="IPR032466">
    <property type="entry name" value="Metal_Hydrolase"/>
</dbReference>